<dbReference type="InterPro" id="IPR009057">
    <property type="entry name" value="Homeodomain-like_sf"/>
</dbReference>
<dbReference type="PANTHER" id="PTHR44846">
    <property type="entry name" value="MANNOSYL-D-GLYCERATE TRANSPORT/METABOLISM SYSTEM REPRESSOR MNGR-RELATED"/>
    <property type="match status" value="1"/>
</dbReference>
<dbReference type="PROSITE" id="PS50977">
    <property type="entry name" value="HTH_TETR_2"/>
    <property type="match status" value="1"/>
</dbReference>
<dbReference type="PANTHER" id="PTHR44846:SF17">
    <property type="entry name" value="GNTR-FAMILY TRANSCRIPTIONAL REGULATOR"/>
    <property type="match status" value="1"/>
</dbReference>
<keyword evidence="4" id="KW-0804">Transcription</keyword>
<dbReference type="EMBL" id="RBAL01000024">
    <property type="protein sequence ID" value="RKN37480.1"/>
    <property type="molecule type" value="Genomic_DNA"/>
</dbReference>
<feature type="DNA-binding region" description="H-T-H motif" evidence="5">
    <location>
        <begin position="106"/>
        <end position="125"/>
    </location>
</feature>
<dbReference type="GO" id="GO:0003677">
    <property type="term" value="F:DNA binding"/>
    <property type="evidence" value="ECO:0007669"/>
    <property type="project" value="UniProtKB-UniRule"/>
</dbReference>
<dbReference type="InterPro" id="IPR001647">
    <property type="entry name" value="HTH_TetR"/>
</dbReference>
<evidence type="ECO:0000259" key="6">
    <source>
        <dbReference type="PROSITE" id="PS50949"/>
    </source>
</evidence>
<keyword evidence="9" id="KW-1185">Reference proteome</keyword>
<evidence type="ECO:0000256" key="1">
    <source>
        <dbReference type="ARBA" id="ARBA00022491"/>
    </source>
</evidence>
<comment type="caution">
    <text evidence="8">The sequence shown here is derived from an EMBL/GenBank/DDBJ whole genome shotgun (WGS) entry which is preliminary data.</text>
</comment>
<evidence type="ECO:0000256" key="5">
    <source>
        <dbReference type="PROSITE-ProRule" id="PRU00335"/>
    </source>
</evidence>
<feature type="domain" description="HTH tetR-type" evidence="7">
    <location>
        <begin position="83"/>
        <end position="143"/>
    </location>
</feature>
<evidence type="ECO:0000313" key="8">
    <source>
        <dbReference type="EMBL" id="RKN37480.1"/>
    </source>
</evidence>
<dbReference type="GO" id="GO:0046677">
    <property type="term" value="P:response to antibiotic"/>
    <property type="evidence" value="ECO:0007669"/>
    <property type="project" value="InterPro"/>
</dbReference>
<dbReference type="Gene3D" id="1.10.10.60">
    <property type="entry name" value="Homeodomain-like"/>
    <property type="match status" value="1"/>
</dbReference>
<dbReference type="SUPFAM" id="SSF46689">
    <property type="entry name" value="Homeodomain-like"/>
    <property type="match status" value="1"/>
</dbReference>
<proteinExistence type="predicted"/>
<dbReference type="CDD" id="cd07377">
    <property type="entry name" value="WHTH_GntR"/>
    <property type="match status" value="1"/>
</dbReference>
<sequence>MAADPPYLRIADDIRRRIASGELAPGDRVPSTRRLTREWGVAMATATKALARLNQEGLVRAVPGVGTVVTESGPDRRRPSGGRLTRERLVRVALALADAEGLEALSMRRLANELGLSTMALYRHVPSRGELVRLMSEAVFGAAPPEPRTPGWRDRLAAEARWLWDLYRRHPWLARAMASLTRPVAAPHAMRYTERVLGALSGLGLTTHQMLHIHLSLLGYVQGIAMAVERETQARQDTGMTAEEWLASHEPRAEAIQTAESFPVLSALFARDAFDLELGALFAFGLDSMLDGFASLIARSRAAPAG</sequence>
<dbReference type="SUPFAM" id="SSF48498">
    <property type="entry name" value="Tetracyclin repressor-like, C-terminal domain"/>
    <property type="match status" value="1"/>
</dbReference>
<dbReference type="RefSeq" id="WP_120684496.1">
    <property type="nucleotide sequence ID" value="NZ_RBAL01000024.1"/>
</dbReference>
<evidence type="ECO:0000256" key="3">
    <source>
        <dbReference type="ARBA" id="ARBA00023125"/>
    </source>
</evidence>
<evidence type="ECO:0000256" key="4">
    <source>
        <dbReference type="ARBA" id="ARBA00023163"/>
    </source>
</evidence>
<dbReference type="Pfam" id="PF02909">
    <property type="entry name" value="TetR_C_1"/>
    <property type="match status" value="1"/>
</dbReference>
<organism evidence="8 9">
    <name type="scientific">Streptomyces hoynatensis</name>
    <dbReference type="NCBI Taxonomy" id="1141874"/>
    <lineage>
        <taxon>Bacteria</taxon>
        <taxon>Bacillati</taxon>
        <taxon>Actinomycetota</taxon>
        <taxon>Actinomycetes</taxon>
        <taxon>Kitasatosporales</taxon>
        <taxon>Streptomycetaceae</taxon>
        <taxon>Streptomyces</taxon>
    </lineage>
</organism>
<keyword evidence="2" id="KW-0805">Transcription regulation</keyword>
<evidence type="ECO:0000259" key="7">
    <source>
        <dbReference type="PROSITE" id="PS50977"/>
    </source>
</evidence>
<gene>
    <name evidence="8" type="ORF">D7294_27440</name>
</gene>
<dbReference type="InterPro" id="IPR036271">
    <property type="entry name" value="Tet_transcr_reg_TetR-rel_C_sf"/>
</dbReference>
<accession>A0A3A9YMU1</accession>
<evidence type="ECO:0000313" key="9">
    <source>
        <dbReference type="Proteomes" id="UP000272474"/>
    </source>
</evidence>
<dbReference type="GO" id="GO:0003700">
    <property type="term" value="F:DNA-binding transcription factor activity"/>
    <property type="evidence" value="ECO:0007669"/>
    <property type="project" value="InterPro"/>
</dbReference>
<dbReference type="GO" id="GO:0045892">
    <property type="term" value="P:negative regulation of DNA-templated transcription"/>
    <property type="evidence" value="ECO:0007669"/>
    <property type="project" value="InterPro"/>
</dbReference>
<dbReference type="SUPFAM" id="SSF46785">
    <property type="entry name" value="Winged helix' DNA-binding domain"/>
    <property type="match status" value="1"/>
</dbReference>
<dbReference type="InterPro" id="IPR004111">
    <property type="entry name" value="Repressor_TetR_C"/>
</dbReference>
<dbReference type="PRINTS" id="PR00400">
    <property type="entry name" value="TETREPRESSOR"/>
</dbReference>
<feature type="domain" description="HTH gntR-type" evidence="6">
    <location>
        <begin position="4"/>
        <end position="72"/>
    </location>
</feature>
<dbReference type="InterPro" id="IPR003012">
    <property type="entry name" value="Tet_transcr_reg_TetR"/>
</dbReference>
<protein>
    <submittedName>
        <fullName evidence="8">GntR family transcriptional regulator</fullName>
    </submittedName>
</protein>
<dbReference type="Pfam" id="PF00440">
    <property type="entry name" value="TetR_N"/>
    <property type="match status" value="1"/>
</dbReference>
<dbReference type="SMART" id="SM00345">
    <property type="entry name" value="HTH_GNTR"/>
    <property type="match status" value="1"/>
</dbReference>
<dbReference type="AlphaFoldDB" id="A0A3A9YMU1"/>
<dbReference type="InterPro" id="IPR036390">
    <property type="entry name" value="WH_DNA-bd_sf"/>
</dbReference>
<dbReference type="OrthoDB" id="2570341at2"/>
<dbReference type="InterPro" id="IPR036388">
    <property type="entry name" value="WH-like_DNA-bd_sf"/>
</dbReference>
<keyword evidence="3 5" id="KW-0238">DNA-binding</keyword>
<dbReference type="PROSITE" id="PS50949">
    <property type="entry name" value="HTH_GNTR"/>
    <property type="match status" value="1"/>
</dbReference>
<dbReference type="Proteomes" id="UP000272474">
    <property type="component" value="Unassembled WGS sequence"/>
</dbReference>
<name>A0A3A9YMU1_9ACTN</name>
<dbReference type="Pfam" id="PF00392">
    <property type="entry name" value="GntR"/>
    <property type="match status" value="1"/>
</dbReference>
<evidence type="ECO:0000256" key="2">
    <source>
        <dbReference type="ARBA" id="ARBA00023015"/>
    </source>
</evidence>
<keyword evidence="1" id="KW-0678">Repressor</keyword>
<dbReference type="InterPro" id="IPR050679">
    <property type="entry name" value="Bact_HTH_transcr_reg"/>
</dbReference>
<dbReference type="Gene3D" id="1.10.357.10">
    <property type="entry name" value="Tetracycline Repressor, domain 2"/>
    <property type="match status" value="1"/>
</dbReference>
<reference evidence="8 9" key="1">
    <citation type="journal article" date="2014" name="Int. J. Syst. Evol. Microbiol.">
        <title>Streptomyces hoynatensis sp. nov., isolated from deep marine sediment.</title>
        <authorList>
            <person name="Veyisoglu A."/>
            <person name="Sahin N."/>
        </authorList>
    </citation>
    <scope>NUCLEOTIDE SEQUENCE [LARGE SCALE GENOMIC DNA]</scope>
    <source>
        <strain evidence="8 9">KCTC 29097</strain>
    </source>
</reference>
<dbReference type="Gene3D" id="1.10.10.10">
    <property type="entry name" value="Winged helix-like DNA-binding domain superfamily/Winged helix DNA-binding domain"/>
    <property type="match status" value="1"/>
</dbReference>
<dbReference type="InterPro" id="IPR000524">
    <property type="entry name" value="Tscrpt_reg_HTH_GntR"/>
</dbReference>